<feature type="domain" description="HTH araC/xylS-type" evidence="5">
    <location>
        <begin position="343"/>
        <end position="443"/>
    </location>
</feature>
<dbReference type="KEGG" id="trz:GWP43_02385"/>
<dbReference type="InterPro" id="IPR020449">
    <property type="entry name" value="Tscrpt_reg_AraC-type_HTH"/>
</dbReference>
<dbReference type="PANTHER" id="PTHR43280:SF2">
    <property type="entry name" value="HTH-TYPE TRANSCRIPTIONAL REGULATOR EXSA"/>
    <property type="match status" value="1"/>
</dbReference>
<reference evidence="6 7" key="1">
    <citation type="submission" date="2020-01" db="EMBL/GenBank/DDBJ databases">
        <title>Complete genome sequence of a human oral phylogroup 1 Treponema sp. strain ATCC 700766, originally isolated from periodontitis dental plaque.</title>
        <authorList>
            <person name="Chan Y."/>
            <person name="Huo Y.-B."/>
            <person name="Yu X.-L."/>
            <person name="Zeng H."/>
            <person name="Leung W.-K."/>
            <person name="Watt R.M."/>
        </authorList>
    </citation>
    <scope>NUCLEOTIDE SEQUENCE [LARGE SCALE GENOMIC DNA]</scope>
    <source>
        <strain evidence="6 7">OMZ 804</strain>
    </source>
</reference>
<keyword evidence="2" id="KW-0238">DNA-binding</keyword>
<dbReference type="Pfam" id="PF12833">
    <property type="entry name" value="HTH_18"/>
    <property type="match status" value="1"/>
</dbReference>
<evidence type="ECO:0000313" key="7">
    <source>
        <dbReference type="Proteomes" id="UP000464374"/>
    </source>
</evidence>
<evidence type="ECO:0000256" key="2">
    <source>
        <dbReference type="ARBA" id="ARBA00023125"/>
    </source>
</evidence>
<dbReference type="PROSITE" id="PS00041">
    <property type="entry name" value="HTH_ARAC_FAMILY_1"/>
    <property type="match status" value="1"/>
</dbReference>
<evidence type="ECO:0000256" key="3">
    <source>
        <dbReference type="ARBA" id="ARBA00023163"/>
    </source>
</evidence>
<feature type="transmembrane region" description="Helical" evidence="4">
    <location>
        <begin position="276"/>
        <end position="298"/>
    </location>
</feature>
<dbReference type="AlphaFoldDB" id="A0A6P1XZR1"/>
<name>A0A6P1XZR1_9SPIR</name>
<dbReference type="PANTHER" id="PTHR43280">
    <property type="entry name" value="ARAC-FAMILY TRANSCRIPTIONAL REGULATOR"/>
    <property type="match status" value="1"/>
</dbReference>
<dbReference type="EMBL" id="CP048020">
    <property type="protein sequence ID" value="QHX42483.1"/>
    <property type="molecule type" value="Genomic_DNA"/>
</dbReference>
<dbReference type="GO" id="GO:0003700">
    <property type="term" value="F:DNA-binding transcription factor activity"/>
    <property type="evidence" value="ECO:0007669"/>
    <property type="project" value="InterPro"/>
</dbReference>
<evidence type="ECO:0000256" key="4">
    <source>
        <dbReference type="SAM" id="Phobius"/>
    </source>
</evidence>
<dbReference type="InterPro" id="IPR018060">
    <property type="entry name" value="HTH_AraC"/>
</dbReference>
<evidence type="ECO:0000259" key="5">
    <source>
        <dbReference type="PROSITE" id="PS01124"/>
    </source>
</evidence>
<evidence type="ECO:0000313" key="6">
    <source>
        <dbReference type="EMBL" id="QHX42483.1"/>
    </source>
</evidence>
<dbReference type="InterPro" id="IPR018062">
    <property type="entry name" value="HTH_AraC-typ_CS"/>
</dbReference>
<dbReference type="SUPFAM" id="SSF46689">
    <property type="entry name" value="Homeodomain-like"/>
    <property type="match status" value="1"/>
</dbReference>
<keyword evidence="4" id="KW-0472">Membrane</keyword>
<dbReference type="SMART" id="SM00342">
    <property type="entry name" value="HTH_ARAC"/>
    <property type="match status" value="1"/>
</dbReference>
<evidence type="ECO:0000256" key="1">
    <source>
        <dbReference type="ARBA" id="ARBA00023015"/>
    </source>
</evidence>
<keyword evidence="4" id="KW-0812">Transmembrane</keyword>
<keyword evidence="3" id="KW-0804">Transcription</keyword>
<dbReference type="GO" id="GO:0043565">
    <property type="term" value="F:sequence-specific DNA binding"/>
    <property type="evidence" value="ECO:0007669"/>
    <property type="project" value="InterPro"/>
</dbReference>
<keyword evidence="1" id="KW-0805">Transcription regulation</keyword>
<dbReference type="PRINTS" id="PR00032">
    <property type="entry name" value="HTHARAC"/>
</dbReference>
<proteinExistence type="predicted"/>
<accession>A0A6P1XZR1</accession>
<gene>
    <name evidence="6" type="ORF">GWP43_02385</name>
</gene>
<dbReference type="Proteomes" id="UP000464374">
    <property type="component" value="Chromosome"/>
</dbReference>
<sequence>MDTCKNTLIKTADALHLTMSEIQRFSYMLMINTDVQAFVMQNTIAQGSADIQILINAQRQLSYVKSVHPAIDSLYLYSKKSDYLVEADNAFFDIDTMYTTLFTFQDLNSRQWREYYLRPVYVNAWLPESSVVSKGMQRKLLVFEQTFPLQNTAANAGKLIILLKTSYFEGLFSALPAFTKAVFWLIDSKGRPLLIRPDEATKGTEPVQSEIQTILSTLPKSIQNADERNEPIIITQQRIRGKSYFLFAQPIRGTDTVLFVSIPQFTFVQHIVTGRFAVSAVFMICLLSYIGYTAVLLLRVPRKSSLQTSPCSFSESQPSARINDNKHAVPADVCQGKDITLMNHIAEYIEQSYANPLLNLSQMAQDFGMTENFLYYFFRTRMQKSFAQYLEDKRLEKAQALIAENTKESLSALAEHCGYANTQTFRRAFKKRYGLTPSEFKRQVFAVNPTH</sequence>
<organism evidence="6 7">
    <name type="scientific">Treponema vincentii</name>
    <dbReference type="NCBI Taxonomy" id="69710"/>
    <lineage>
        <taxon>Bacteria</taxon>
        <taxon>Pseudomonadati</taxon>
        <taxon>Spirochaetota</taxon>
        <taxon>Spirochaetia</taxon>
        <taxon>Spirochaetales</taxon>
        <taxon>Treponemataceae</taxon>
        <taxon>Treponema</taxon>
    </lineage>
</organism>
<dbReference type="InterPro" id="IPR009057">
    <property type="entry name" value="Homeodomain-like_sf"/>
</dbReference>
<dbReference type="RefSeq" id="WP_162662404.1">
    <property type="nucleotide sequence ID" value="NZ_CP048020.1"/>
</dbReference>
<dbReference type="Gene3D" id="1.10.10.60">
    <property type="entry name" value="Homeodomain-like"/>
    <property type="match status" value="2"/>
</dbReference>
<protein>
    <submittedName>
        <fullName evidence="6">Helix-turn-helix transcriptional regulator</fullName>
    </submittedName>
</protein>
<keyword evidence="4" id="KW-1133">Transmembrane helix</keyword>
<dbReference type="PROSITE" id="PS01124">
    <property type="entry name" value="HTH_ARAC_FAMILY_2"/>
    <property type="match status" value="1"/>
</dbReference>